<dbReference type="EMBL" id="FNQP01000036">
    <property type="protein sequence ID" value="SEB10508.1"/>
    <property type="molecule type" value="Genomic_DNA"/>
</dbReference>
<evidence type="ECO:0000313" key="2">
    <source>
        <dbReference type="Proteomes" id="UP000199397"/>
    </source>
</evidence>
<protein>
    <submittedName>
        <fullName evidence="1">Uncharacterized protein</fullName>
    </submittedName>
</protein>
<dbReference type="STRING" id="525918.SAMN05660964_03563"/>
<dbReference type="Proteomes" id="UP000199397">
    <property type="component" value="Unassembled WGS sequence"/>
</dbReference>
<keyword evidence="2" id="KW-1185">Reference proteome</keyword>
<dbReference type="RefSeq" id="WP_093070820.1">
    <property type="nucleotide sequence ID" value="NZ_FNQP01000036.1"/>
</dbReference>
<reference evidence="1 2" key="1">
    <citation type="submission" date="2016-10" db="EMBL/GenBank/DDBJ databases">
        <authorList>
            <person name="de Groot N.N."/>
        </authorList>
    </citation>
    <scope>NUCLEOTIDE SEQUENCE [LARGE SCALE GENOMIC DNA]</scope>
    <source>
        <strain evidence="1 2">DSM 21228</strain>
    </source>
</reference>
<accession>A0A1H4GNU0</accession>
<organism evidence="1 2">
    <name type="scientific">Thiothrix caldifontis</name>
    <dbReference type="NCBI Taxonomy" id="525918"/>
    <lineage>
        <taxon>Bacteria</taxon>
        <taxon>Pseudomonadati</taxon>
        <taxon>Pseudomonadota</taxon>
        <taxon>Gammaproteobacteria</taxon>
        <taxon>Thiotrichales</taxon>
        <taxon>Thiotrichaceae</taxon>
        <taxon>Thiothrix</taxon>
    </lineage>
</organism>
<dbReference type="AlphaFoldDB" id="A0A1H4GNU0"/>
<gene>
    <name evidence="1" type="ORF">SAMN05660964_03563</name>
</gene>
<name>A0A1H4GNU0_9GAMM</name>
<proteinExistence type="predicted"/>
<sequence length="65" mass="7461">MKYTIESRRDRLVVVRDARGLSIVVGSLSDAHRFDTPQQARIAFSALQFKHNNLHSGFKIYEVQS</sequence>
<evidence type="ECO:0000313" key="1">
    <source>
        <dbReference type="EMBL" id="SEB10508.1"/>
    </source>
</evidence>